<reference evidence="3" key="1">
    <citation type="submission" date="2023-08" db="EMBL/GenBank/DDBJ databases">
        <authorList>
            <person name="Audoor S."/>
            <person name="Bilcke G."/>
        </authorList>
    </citation>
    <scope>NUCLEOTIDE SEQUENCE</scope>
</reference>
<evidence type="ECO:0000313" key="3">
    <source>
        <dbReference type="EMBL" id="CAJ1946394.1"/>
    </source>
</evidence>
<dbReference type="AlphaFoldDB" id="A0AAD2FL95"/>
<dbReference type="EMBL" id="CAKOGP040001668">
    <property type="protein sequence ID" value="CAJ1946394.1"/>
    <property type="molecule type" value="Genomic_DNA"/>
</dbReference>
<dbReference type="InterPro" id="IPR049227">
    <property type="entry name" value="DUF6824"/>
</dbReference>
<sequence length="332" mass="36449">MQSPKEEEDRTSIGVEKTPVDDAASRYAALRNHSIRFEDAIDPNAERVDKLGKMDVVFGRGKGYQNHPGNQRMRSIIDGYKIKYHTLKRAEKKNLVEQVYNEIVEGGVRFLKKDNNENSWILVDAPVAMQKVSHTLRCRKLKGADTAELANDTNLSLAAQRSNVAIHPQADQSSLLMMQRGEILPSMQAANPSLASFYGSLSGQPSAGSFGGSLGRFGMGTGSSFAGLQGQQLSSWGGYGGIGNLPMMGAPAAMDYYTLLRRQQLVQEATMRMQQQQDAAMSNSARLQLATNNEIESLAMQQYVAQFSMNNRGGDNNAPPTDGSTRYTTDRR</sequence>
<proteinExistence type="predicted"/>
<evidence type="ECO:0000259" key="2">
    <source>
        <dbReference type="Pfam" id="PF20710"/>
    </source>
</evidence>
<name>A0AAD2FL95_9STRA</name>
<accession>A0AAD2FL95</accession>
<protein>
    <recommendedName>
        <fullName evidence="2">DUF6824 domain-containing protein</fullName>
    </recommendedName>
</protein>
<gene>
    <name evidence="3" type="ORF">CYCCA115_LOCUS10538</name>
</gene>
<evidence type="ECO:0000313" key="4">
    <source>
        <dbReference type="Proteomes" id="UP001295423"/>
    </source>
</evidence>
<dbReference type="Pfam" id="PF20710">
    <property type="entry name" value="DUF6824"/>
    <property type="match status" value="1"/>
</dbReference>
<dbReference type="Proteomes" id="UP001295423">
    <property type="component" value="Unassembled WGS sequence"/>
</dbReference>
<comment type="caution">
    <text evidence="3">The sequence shown here is derived from an EMBL/GenBank/DDBJ whole genome shotgun (WGS) entry which is preliminary data.</text>
</comment>
<organism evidence="3 4">
    <name type="scientific">Cylindrotheca closterium</name>
    <dbReference type="NCBI Taxonomy" id="2856"/>
    <lineage>
        <taxon>Eukaryota</taxon>
        <taxon>Sar</taxon>
        <taxon>Stramenopiles</taxon>
        <taxon>Ochrophyta</taxon>
        <taxon>Bacillariophyta</taxon>
        <taxon>Bacillariophyceae</taxon>
        <taxon>Bacillariophycidae</taxon>
        <taxon>Bacillariales</taxon>
        <taxon>Bacillariaceae</taxon>
        <taxon>Cylindrotheca</taxon>
    </lineage>
</organism>
<keyword evidence="4" id="KW-1185">Reference proteome</keyword>
<feature type="domain" description="DUF6824" evidence="2">
    <location>
        <begin position="55"/>
        <end position="137"/>
    </location>
</feature>
<evidence type="ECO:0000256" key="1">
    <source>
        <dbReference type="SAM" id="MobiDB-lite"/>
    </source>
</evidence>
<feature type="region of interest" description="Disordered" evidence="1">
    <location>
        <begin position="309"/>
        <end position="332"/>
    </location>
</feature>